<dbReference type="Proteomes" id="UP001163739">
    <property type="component" value="Chromosome"/>
</dbReference>
<dbReference type="InterPro" id="IPR004385">
    <property type="entry name" value="NDP_pyrophosphatase"/>
</dbReference>
<dbReference type="Pfam" id="PF00293">
    <property type="entry name" value="NUDIX"/>
    <property type="match status" value="1"/>
</dbReference>
<evidence type="ECO:0000256" key="10">
    <source>
        <dbReference type="ARBA" id="ARBA00030308"/>
    </source>
</evidence>
<dbReference type="RefSeq" id="WP_265047243.1">
    <property type="nucleotide sequence ID" value="NZ_CP100390.1"/>
</dbReference>
<reference evidence="14" key="1">
    <citation type="submission" date="2022-06" db="EMBL/GenBank/DDBJ databases">
        <title>Alkalimarinus sp. nov., isolated from gut of a Alitta virens.</title>
        <authorList>
            <person name="Yang A.I."/>
            <person name="Shin N.-R."/>
        </authorList>
    </citation>
    <scope>NUCLEOTIDE SEQUENCE</scope>
    <source>
        <strain evidence="14">A2M4</strain>
    </source>
</reference>
<gene>
    <name evidence="14" type="primary">nudF</name>
    <name evidence="14" type="ORF">NKI27_17080</name>
</gene>
<dbReference type="InterPro" id="IPR020084">
    <property type="entry name" value="NUDIX_hydrolase_CS"/>
</dbReference>
<dbReference type="CDD" id="cd24155">
    <property type="entry name" value="NUDIX_ADPRase"/>
    <property type="match status" value="1"/>
</dbReference>
<evidence type="ECO:0000256" key="1">
    <source>
        <dbReference type="ARBA" id="ARBA00001946"/>
    </source>
</evidence>
<dbReference type="EC" id="3.6.1.13" evidence="3"/>
<keyword evidence="5" id="KW-0479">Metal-binding</keyword>
<evidence type="ECO:0000313" key="15">
    <source>
        <dbReference type="Proteomes" id="UP001163739"/>
    </source>
</evidence>
<keyword evidence="15" id="KW-1185">Reference proteome</keyword>
<evidence type="ECO:0000313" key="14">
    <source>
        <dbReference type="EMBL" id="UZE95753.1"/>
    </source>
</evidence>
<comment type="cofactor">
    <cofactor evidence="1">
        <name>Mg(2+)</name>
        <dbReference type="ChEBI" id="CHEBI:18420"/>
    </cofactor>
</comment>
<evidence type="ECO:0000256" key="4">
    <source>
        <dbReference type="ARBA" id="ARBA00013297"/>
    </source>
</evidence>
<keyword evidence="6 14" id="KW-0378">Hydrolase</keyword>
<keyword evidence="7" id="KW-0460">Magnesium</keyword>
<sequence>MMNDIKQPFDESDVKVLSRERAFNGFFKIDRYRLSHRLFEGGWCKELQRELFVRGESTCVLPYDAKTDQVVLLEQFRVGALDHGQSPWLLELVAGINDEGETPETVARREGVEEAGIELGELRPICQYLVSPGGTNEKVHLYCGQVDVSTAQGIHGLEYEGEDIKVHVVQASQAFDYVASGKINNAASIIALQWLQLNRDILRADWSER</sequence>
<evidence type="ECO:0000256" key="11">
    <source>
        <dbReference type="ARBA" id="ARBA00033056"/>
    </source>
</evidence>
<proteinExistence type="inferred from homology"/>
<dbReference type="EMBL" id="CP100390">
    <property type="protein sequence ID" value="UZE95753.1"/>
    <property type="molecule type" value="Genomic_DNA"/>
</dbReference>
<evidence type="ECO:0000256" key="2">
    <source>
        <dbReference type="ARBA" id="ARBA00007482"/>
    </source>
</evidence>
<dbReference type="PROSITE" id="PS51462">
    <property type="entry name" value="NUDIX"/>
    <property type="match status" value="1"/>
</dbReference>
<dbReference type="InterPro" id="IPR015797">
    <property type="entry name" value="NUDIX_hydrolase-like_dom_sf"/>
</dbReference>
<feature type="domain" description="Nudix hydrolase" evidence="13">
    <location>
        <begin position="53"/>
        <end position="191"/>
    </location>
</feature>
<evidence type="ECO:0000256" key="6">
    <source>
        <dbReference type="ARBA" id="ARBA00022801"/>
    </source>
</evidence>
<comment type="function">
    <text evidence="8">Acts on ADP-mannose and ADP-glucose as well as ADP-ribose. Prevents glycogen biosynthesis. The reaction catalyzed by this enzyme is a limiting step of the gluconeogenic process.</text>
</comment>
<evidence type="ECO:0000256" key="3">
    <source>
        <dbReference type="ARBA" id="ARBA00012453"/>
    </source>
</evidence>
<comment type="catalytic activity">
    <reaction evidence="12">
        <text>ADP-D-ribose + H2O = D-ribose 5-phosphate + AMP + 2 H(+)</text>
        <dbReference type="Rhea" id="RHEA:10412"/>
        <dbReference type="ChEBI" id="CHEBI:15377"/>
        <dbReference type="ChEBI" id="CHEBI:15378"/>
        <dbReference type="ChEBI" id="CHEBI:57967"/>
        <dbReference type="ChEBI" id="CHEBI:78346"/>
        <dbReference type="ChEBI" id="CHEBI:456215"/>
        <dbReference type="EC" id="3.6.1.13"/>
    </reaction>
</comment>
<dbReference type="GO" id="GO:0047631">
    <property type="term" value="F:ADP-ribose diphosphatase activity"/>
    <property type="evidence" value="ECO:0007669"/>
    <property type="project" value="UniProtKB-EC"/>
</dbReference>
<dbReference type="PANTHER" id="PTHR11839:SF5">
    <property type="entry name" value="ADP-RIBOSE PYROPHOSPHATASE"/>
    <property type="match status" value="1"/>
</dbReference>
<evidence type="ECO:0000256" key="9">
    <source>
        <dbReference type="ARBA" id="ARBA00030162"/>
    </source>
</evidence>
<dbReference type="SUPFAM" id="SSF55811">
    <property type="entry name" value="Nudix"/>
    <property type="match status" value="1"/>
</dbReference>
<dbReference type="NCBIfam" id="NF008003">
    <property type="entry name" value="PRK10729.1"/>
    <property type="match status" value="1"/>
</dbReference>
<evidence type="ECO:0000256" key="7">
    <source>
        <dbReference type="ARBA" id="ARBA00022842"/>
    </source>
</evidence>
<comment type="similarity">
    <text evidence="2">Belongs to the Nudix hydrolase family. NudF subfamily.</text>
</comment>
<dbReference type="PANTHER" id="PTHR11839">
    <property type="entry name" value="UDP/ADP-SUGAR PYROPHOSPHATASE"/>
    <property type="match status" value="1"/>
</dbReference>
<accession>A0ABY6N0X1</accession>
<evidence type="ECO:0000259" key="13">
    <source>
        <dbReference type="PROSITE" id="PS51462"/>
    </source>
</evidence>
<dbReference type="NCBIfam" id="TIGR00052">
    <property type="entry name" value="nudix-type nucleoside diphosphatase, YffH/AdpP family"/>
    <property type="match status" value="1"/>
</dbReference>
<evidence type="ECO:0000256" key="8">
    <source>
        <dbReference type="ARBA" id="ARBA00025164"/>
    </source>
</evidence>
<protein>
    <recommendedName>
        <fullName evidence="4">ADP-ribose pyrophosphatase</fullName>
        <ecNumber evidence="3">3.6.1.13</ecNumber>
    </recommendedName>
    <alternativeName>
        <fullName evidence="9">ADP-ribose diphosphatase</fullName>
    </alternativeName>
    <alternativeName>
        <fullName evidence="11">ADP-ribose phosphohydrolase</fullName>
    </alternativeName>
    <alternativeName>
        <fullName evidence="10">Adenosine diphosphoribose pyrophosphatase</fullName>
    </alternativeName>
</protein>
<dbReference type="Gene3D" id="3.90.79.10">
    <property type="entry name" value="Nucleoside Triphosphate Pyrophosphohydrolase"/>
    <property type="match status" value="1"/>
</dbReference>
<dbReference type="PROSITE" id="PS00893">
    <property type="entry name" value="NUDIX_BOX"/>
    <property type="match status" value="1"/>
</dbReference>
<dbReference type="InterPro" id="IPR000086">
    <property type="entry name" value="NUDIX_hydrolase_dom"/>
</dbReference>
<name>A0ABY6N0X1_9ALTE</name>
<evidence type="ECO:0000256" key="12">
    <source>
        <dbReference type="ARBA" id="ARBA00049546"/>
    </source>
</evidence>
<organism evidence="14 15">
    <name type="scientific">Alkalimarinus alittae</name>
    <dbReference type="NCBI Taxonomy" id="2961619"/>
    <lineage>
        <taxon>Bacteria</taxon>
        <taxon>Pseudomonadati</taxon>
        <taxon>Pseudomonadota</taxon>
        <taxon>Gammaproteobacteria</taxon>
        <taxon>Alteromonadales</taxon>
        <taxon>Alteromonadaceae</taxon>
        <taxon>Alkalimarinus</taxon>
    </lineage>
</organism>
<evidence type="ECO:0000256" key="5">
    <source>
        <dbReference type="ARBA" id="ARBA00022723"/>
    </source>
</evidence>